<dbReference type="Proteomes" id="UP000239874">
    <property type="component" value="Unassembled WGS sequence"/>
</dbReference>
<feature type="region of interest" description="Disordered" evidence="1">
    <location>
        <begin position="680"/>
        <end position="699"/>
    </location>
</feature>
<dbReference type="GO" id="GO:0032259">
    <property type="term" value="P:methylation"/>
    <property type="evidence" value="ECO:0007669"/>
    <property type="project" value="UniProtKB-KW"/>
</dbReference>
<feature type="domain" description="DNA methylase adenine-specific" evidence="2">
    <location>
        <begin position="157"/>
        <end position="389"/>
    </location>
</feature>
<keyword evidence="3" id="KW-0489">Methyltransferase</keyword>
<keyword evidence="3" id="KW-0808">Transferase</keyword>
<sequence length="699" mass="73712">MLSRKFGPLDFHTAMRQDRDVHERGHMSNLVPPVTATEISKLVGVTRATVSNWRKRHEDFPKPVGGTEFRPVFDWNAVRAWLADRGQDISDAPILSLQTLLRSSLSSDEARILLAGLKRSESGWVSAEPATDAVANVLKTLTHAAEVEGPRSALQALADHAHGGEQNVGLYRTPEPVATLMADLLQPLGAGVARVLDPACGGGSLLVAAAARGATELYGQDISETQAALARLVVRAETDIEANIATGDSVHDDAFSGMEVDVVLSSPPSLRDWAADRVHIDDPRWVFGAPGRMDSDLAWVQHALAHLRPGGRAVLLLPASIAARASGRRIRSSLLRAGAIRAVINLPPRLPQLLWTRLNLQIWVLEKPDPDAAVPDSVLLVDTAAGKAAQIGAGDAVDWPPVAETVRRVWSAFVEGRSADAEEPNMSTVVRVVDLLDEEVDLTPGPRVKLAIDPGIVAGEVDTAVARLSAAVSELAHASGVAGQVAPVSGITWRTATLSDLASGGAVRIVRAQPPRSTASDDADLRLAVTGRDIALGSPASGRVKVESGSPAVEVEVGDVLVPTVRALRGEAFRIAGPEEAGIALGANVQLVRPDPQRLDPWFVAGFIGGIDDVAAGGTTAIHSALHRTRIPLLPLAQQQRYGEAFRRVHQLRAALAQAGAAVDQVAEVVNNGLVAGALEPTASSETNEDISHPRGGSE</sequence>
<evidence type="ECO:0000313" key="4">
    <source>
        <dbReference type="Proteomes" id="UP000239874"/>
    </source>
</evidence>
<dbReference type="EMBL" id="PSZC01000029">
    <property type="protein sequence ID" value="PPJ34661.1"/>
    <property type="molecule type" value="Genomic_DNA"/>
</dbReference>
<dbReference type="InterPro" id="IPR052916">
    <property type="entry name" value="Type-I_RE_MTase_Subunit"/>
</dbReference>
<evidence type="ECO:0000259" key="2">
    <source>
        <dbReference type="Pfam" id="PF02384"/>
    </source>
</evidence>
<feature type="compositionally biased region" description="Basic and acidic residues" evidence="1">
    <location>
        <begin position="690"/>
        <end position="699"/>
    </location>
</feature>
<evidence type="ECO:0000313" key="3">
    <source>
        <dbReference type="EMBL" id="PPJ34661.1"/>
    </source>
</evidence>
<comment type="caution">
    <text evidence="3">The sequence shown here is derived from an EMBL/GenBank/DDBJ whole genome shotgun (WGS) entry which is preliminary data.</text>
</comment>
<proteinExistence type="predicted"/>
<dbReference type="SUPFAM" id="SSF53335">
    <property type="entry name" value="S-adenosyl-L-methionine-dependent methyltransferases"/>
    <property type="match status" value="1"/>
</dbReference>
<name>A0A2S6AHH4_9NOCA</name>
<dbReference type="InterPro" id="IPR029063">
    <property type="entry name" value="SAM-dependent_MTases_sf"/>
</dbReference>
<dbReference type="AlphaFoldDB" id="A0A2S6AHH4"/>
<organism evidence="3 4">
    <name type="scientific">Nocardia nova</name>
    <dbReference type="NCBI Taxonomy" id="37330"/>
    <lineage>
        <taxon>Bacteria</taxon>
        <taxon>Bacillati</taxon>
        <taxon>Actinomycetota</taxon>
        <taxon>Actinomycetes</taxon>
        <taxon>Mycobacteriales</taxon>
        <taxon>Nocardiaceae</taxon>
        <taxon>Nocardia</taxon>
    </lineage>
</organism>
<dbReference type="Gene3D" id="3.40.50.150">
    <property type="entry name" value="Vaccinia Virus protein VP39"/>
    <property type="match status" value="1"/>
</dbReference>
<protein>
    <submittedName>
        <fullName evidence="3">SAM-dependent methyltransferase</fullName>
    </submittedName>
</protein>
<dbReference type="PRINTS" id="PR00507">
    <property type="entry name" value="N12N6MTFRASE"/>
</dbReference>
<dbReference type="InterPro" id="IPR036388">
    <property type="entry name" value="WH-like_DNA-bd_sf"/>
</dbReference>
<evidence type="ECO:0000256" key="1">
    <source>
        <dbReference type="SAM" id="MobiDB-lite"/>
    </source>
</evidence>
<reference evidence="3 4" key="1">
    <citation type="submission" date="2018-02" db="EMBL/GenBank/DDBJ databases">
        <title>8 Nocardia nova and 1 Nocardia cyriacigeorgica strain used for evolution to TMP-SMX.</title>
        <authorList>
            <person name="Mehta H."/>
            <person name="Weng J."/>
            <person name="Shamoo Y."/>
        </authorList>
    </citation>
    <scope>NUCLEOTIDE SEQUENCE [LARGE SCALE GENOMIC DNA]</scope>
    <source>
        <strain evidence="3 4">MDA3139</strain>
    </source>
</reference>
<dbReference type="InterPro" id="IPR003356">
    <property type="entry name" value="DNA_methylase_A-5"/>
</dbReference>
<dbReference type="GO" id="GO:0008170">
    <property type="term" value="F:N-methyltransferase activity"/>
    <property type="evidence" value="ECO:0007669"/>
    <property type="project" value="InterPro"/>
</dbReference>
<dbReference type="GO" id="GO:0003677">
    <property type="term" value="F:DNA binding"/>
    <property type="evidence" value="ECO:0007669"/>
    <property type="project" value="InterPro"/>
</dbReference>
<dbReference type="CDD" id="cd02440">
    <property type="entry name" value="AdoMet_MTases"/>
    <property type="match status" value="1"/>
</dbReference>
<accession>A0A2S6AHH4</accession>
<gene>
    <name evidence="3" type="ORF">C5E45_29655</name>
</gene>
<dbReference type="Gene3D" id="1.10.10.10">
    <property type="entry name" value="Winged helix-like DNA-binding domain superfamily/Winged helix DNA-binding domain"/>
    <property type="match status" value="1"/>
</dbReference>
<dbReference type="Pfam" id="PF02384">
    <property type="entry name" value="N6_Mtase"/>
    <property type="match status" value="1"/>
</dbReference>
<dbReference type="OrthoDB" id="9784823at2"/>
<dbReference type="PANTHER" id="PTHR42998:SF1">
    <property type="entry name" value="TYPE I RESTRICTION ENZYME HINDI METHYLASE SUBUNIT"/>
    <property type="match status" value="1"/>
</dbReference>
<dbReference type="PANTHER" id="PTHR42998">
    <property type="entry name" value="TYPE I RESTRICTION ENZYME HINDVIIP M PROTEIN-RELATED"/>
    <property type="match status" value="1"/>
</dbReference>